<evidence type="ECO:0000259" key="9">
    <source>
        <dbReference type="PROSITE" id="PS50164"/>
    </source>
</evidence>
<dbReference type="Pfam" id="PF01541">
    <property type="entry name" value="GIY-YIG"/>
    <property type="match status" value="1"/>
</dbReference>
<dbReference type="CDD" id="cd10455">
    <property type="entry name" value="GIY-YIG_SLX1"/>
    <property type="match status" value="1"/>
</dbReference>
<keyword evidence="3 8" id="KW-0227">DNA damage</keyword>
<dbReference type="EMBL" id="CP033151">
    <property type="protein sequence ID" value="AYO43351.1"/>
    <property type="molecule type" value="Genomic_DNA"/>
</dbReference>
<feature type="domain" description="GIY-YIG" evidence="9">
    <location>
        <begin position="13"/>
        <end position="93"/>
    </location>
</feature>
<protein>
    <submittedName>
        <fullName evidence="10">Structure-specific endonuclease subunit SLX1</fullName>
        <ecNumber evidence="10">3.6.1.-</ecNumber>
    </submittedName>
</protein>
<dbReference type="EC" id="3.6.1.-" evidence="10"/>
<evidence type="ECO:0000256" key="3">
    <source>
        <dbReference type="ARBA" id="ARBA00022763"/>
    </source>
</evidence>
<name>A0A3G2S5F7_MALR7</name>
<dbReference type="PANTHER" id="PTHR20208">
    <property type="entry name" value="STRUCTURE-SPECIFIC ENDONUCLEASE SUBUNIT SLX1"/>
    <property type="match status" value="1"/>
</dbReference>
<dbReference type="SUPFAM" id="SSF82771">
    <property type="entry name" value="GIY-YIG endonuclease"/>
    <property type="match status" value="1"/>
</dbReference>
<dbReference type="InterPro" id="IPR050381">
    <property type="entry name" value="SLX1_endonuclease"/>
</dbReference>
<evidence type="ECO:0000256" key="2">
    <source>
        <dbReference type="ARBA" id="ARBA00022759"/>
    </source>
</evidence>
<proteinExistence type="inferred from homology"/>
<dbReference type="AlphaFoldDB" id="A0A3G2S5F7"/>
<dbReference type="GO" id="GO:0033557">
    <property type="term" value="C:Slx1-Slx4 complex"/>
    <property type="evidence" value="ECO:0007669"/>
    <property type="project" value="UniProtKB-UniRule"/>
</dbReference>
<evidence type="ECO:0000256" key="8">
    <source>
        <dbReference type="HAMAP-Rule" id="MF_03100"/>
    </source>
</evidence>
<keyword evidence="2 8" id="KW-0255">Endonuclease</keyword>
<sequence>MRGSSVAQHRIPRVYACYLLRSLSKPNQTYVGSTPDPARRLRQHNGLVKNGAFYTRMARPWTMDVVVYGFPSKLAALQFEWSWQSPHLSRHLRVCDQPGGSLATYAGRSAEPLFPATRRTSKSRSGHTRVRQRSTSEPEHKFAVLRALLASEPFCCWDLHVALYSEYAFGVWRYMERAHPDRYQLSRITRRPLPAAYPSLSCDFRGVLGDRAPLTYDERAAWPRLPEAGVRSVTQKRAGAKGAVKEYVWDEPTPPARDAETMGLSWDEWRAAPTGSIPWSAKPQRDPFEAAYIVCL</sequence>
<dbReference type="InterPro" id="IPR000305">
    <property type="entry name" value="GIY-YIG_endonuc"/>
</dbReference>
<dbReference type="InterPro" id="IPR027520">
    <property type="entry name" value="Slx1"/>
</dbReference>
<accession>A0A3G2S5F7</accession>
<comment type="cofactor">
    <cofactor evidence="8">
        <name>a divalent metal cation</name>
        <dbReference type="ChEBI" id="CHEBI:60240"/>
    </cofactor>
</comment>
<dbReference type="InterPro" id="IPR035901">
    <property type="entry name" value="GIY-YIG_endonuc_sf"/>
</dbReference>
<keyword evidence="11" id="KW-1185">Reference proteome</keyword>
<evidence type="ECO:0000256" key="5">
    <source>
        <dbReference type="ARBA" id="ARBA00023172"/>
    </source>
</evidence>
<comment type="caution">
    <text evidence="8">Lacks conserved residue(s) required for the propagation of feature annotation.</text>
</comment>
<dbReference type="PANTHER" id="PTHR20208:SF10">
    <property type="entry name" value="STRUCTURE-SPECIFIC ENDONUCLEASE SUBUNIT SLX1"/>
    <property type="match status" value="1"/>
</dbReference>
<keyword evidence="1 8" id="KW-0540">Nuclease</keyword>
<dbReference type="STRING" id="425264.A0A3G2S5F7"/>
<keyword evidence="7 8" id="KW-0539">Nucleus</keyword>
<dbReference type="GO" id="GO:0017108">
    <property type="term" value="F:5'-flap endonuclease activity"/>
    <property type="evidence" value="ECO:0007669"/>
    <property type="project" value="InterPro"/>
</dbReference>
<dbReference type="GO" id="GO:0008821">
    <property type="term" value="F:crossover junction DNA endonuclease activity"/>
    <property type="evidence" value="ECO:0007669"/>
    <property type="project" value="TreeGrafter"/>
</dbReference>
<dbReference type="GO" id="GO:0000724">
    <property type="term" value="P:double-strand break repair via homologous recombination"/>
    <property type="evidence" value="ECO:0007669"/>
    <property type="project" value="TreeGrafter"/>
</dbReference>
<evidence type="ECO:0000256" key="6">
    <source>
        <dbReference type="ARBA" id="ARBA00023204"/>
    </source>
</evidence>
<dbReference type="VEuPathDB" id="FungiDB:DNF11_2401"/>
<evidence type="ECO:0000256" key="4">
    <source>
        <dbReference type="ARBA" id="ARBA00022801"/>
    </source>
</evidence>
<comment type="subunit">
    <text evidence="8">Forms a heterodimer with SLX4.</text>
</comment>
<organism evidence="10 11">
    <name type="scientific">Malassezia restricta (strain ATCC 96810 / NBRC 103918 / CBS 7877)</name>
    <name type="common">Seborrheic dermatitis infection agent</name>
    <dbReference type="NCBI Taxonomy" id="425264"/>
    <lineage>
        <taxon>Eukaryota</taxon>
        <taxon>Fungi</taxon>
        <taxon>Dikarya</taxon>
        <taxon>Basidiomycota</taxon>
        <taxon>Ustilaginomycotina</taxon>
        <taxon>Malasseziomycetes</taxon>
        <taxon>Malasseziales</taxon>
        <taxon>Malasseziaceae</taxon>
        <taxon>Malassezia</taxon>
    </lineage>
</organism>
<keyword evidence="6 8" id="KW-0234">DNA repair</keyword>
<keyword evidence="5 8" id="KW-0233">DNA recombination</keyword>
<reference evidence="10 11" key="1">
    <citation type="submission" date="2018-10" db="EMBL/GenBank/DDBJ databases">
        <title>Complete genome sequence of Malassezia restricta CBS 7877.</title>
        <authorList>
            <person name="Morand S.C."/>
            <person name="Bertignac M."/>
            <person name="Iltis A."/>
            <person name="Kolder I."/>
            <person name="Pirovano W."/>
            <person name="Jourdain R."/>
            <person name="Clavaud C."/>
        </authorList>
    </citation>
    <scope>NUCLEOTIDE SEQUENCE [LARGE SCALE GENOMIC DNA]</scope>
    <source>
        <strain evidence="10 11">CBS 7877</strain>
    </source>
</reference>
<comment type="function">
    <text evidence="8">Catalytic subunit of the SLX1-SLX4 structure-specific endonuclease that resolves DNA secondary structures generated during DNA repair and recombination. Has endonuclease activity towards branched DNA substrates, introducing single-strand cuts in duplex DNA close to junctions with ss-DNA.</text>
</comment>
<dbReference type="Gene3D" id="3.40.1440.10">
    <property type="entry name" value="GIY-YIG endonuclease"/>
    <property type="match status" value="1"/>
</dbReference>
<evidence type="ECO:0000313" key="11">
    <source>
        <dbReference type="Proteomes" id="UP000269793"/>
    </source>
</evidence>
<dbReference type="OrthoDB" id="24645at2759"/>
<evidence type="ECO:0000256" key="7">
    <source>
        <dbReference type="ARBA" id="ARBA00023242"/>
    </source>
</evidence>
<gene>
    <name evidence="10" type="primary">SLX1</name>
    <name evidence="10" type="ORF">DNF11_2401</name>
</gene>
<comment type="subcellular location">
    <subcellularLocation>
        <location evidence="8">Nucleus</location>
    </subcellularLocation>
</comment>
<comment type="similarity">
    <text evidence="8">Belongs to the SLX1 family.</text>
</comment>
<keyword evidence="4 8" id="KW-0378">Hydrolase</keyword>
<dbReference type="PROSITE" id="PS50164">
    <property type="entry name" value="GIY_YIG"/>
    <property type="match status" value="1"/>
</dbReference>
<dbReference type="Proteomes" id="UP000269793">
    <property type="component" value="Chromosome IV"/>
</dbReference>
<dbReference type="HAMAP" id="MF_03100">
    <property type="entry name" value="Endonuc_su_Slx1"/>
    <property type="match status" value="1"/>
</dbReference>
<evidence type="ECO:0000256" key="1">
    <source>
        <dbReference type="ARBA" id="ARBA00022722"/>
    </source>
</evidence>
<evidence type="ECO:0000313" key="10">
    <source>
        <dbReference type="EMBL" id="AYO43351.1"/>
    </source>
</evidence>